<evidence type="ECO:0000259" key="15">
    <source>
        <dbReference type="SMART" id="SM00382"/>
    </source>
</evidence>
<reference evidence="17 18" key="1">
    <citation type="journal article" date="2023" name="Microorganisms">
        <title>Thiorhodovibrio frisius and Trv. litoralis spp. nov., Two Novel Members from a Clade of Fastidious Purple Sulfur Bacteria That Exhibit Unique Red-Shifted Light-Harvesting Capabilities.</title>
        <authorList>
            <person name="Methner A."/>
            <person name="Kuzyk S.B."/>
            <person name="Petersen J."/>
            <person name="Bauer S."/>
            <person name="Brinkmann H."/>
            <person name="Sichau K."/>
            <person name="Wanner G."/>
            <person name="Wolf J."/>
            <person name="Neumann-Schaal M."/>
            <person name="Henke P."/>
            <person name="Tank M."/>
            <person name="Sproer C."/>
            <person name="Bunk B."/>
            <person name="Overmann J."/>
        </authorList>
    </citation>
    <scope>NUCLEOTIDE SEQUENCE [LARGE SCALE GENOMIC DNA]</scope>
    <source>
        <strain evidence="17 18">DSM 6702</strain>
    </source>
</reference>
<dbReference type="Proteomes" id="UP001432180">
    <property type="component" value="Chromosome"/>
</dbReference>
<dbReference type="RefSeq" id="WP_328985535.1">
    <property type="nucleotide sequence ID" value="NZ_CP121472.1"/>
</dbReference>
<feature type="region of interest" description="Disordered" evidence="14">
    <location>
        <begin position="49"/>
        <end position="84"/>
    </location>
</feature>
<keyword evidence="18" id="KW-1185">Reference proteome</keyword>
<dbReference type="InterPro" id="IPR027417">
    <property type="entry name" value="P-loop_NTPase"/>
</dbReference>
<accession>A0ABZ0SIP3</accession>
<keyword evidence="10" id="KW-0472">Membrane</keyword>
<evidence type="ECO:0000256" key="13">
    <source>
        <dbReference type="NCBIfam" id="TIGR03499"/>
    </source>
</evidence>
<protein>
    <recommendedName>
        <fullName evidence="3 13">Flagellar biosynthesis protein FlhF</fullName>
    </recommendedName>
</protein>
<dbReference type="Gene3D" id="1.20.120.1380">
    <property type="entry name" value="Flagellar FlhF biosynthesis protein, N domain"/>
    <property type="match status" value="1"/>
</dbReference>
<name>A0ABZ0SIP3_9GAMM</name>
<keyword evidence="17" id="KW-0969">Cilium</keyword>
<proteinExistence type="inferred from homology"/>
<evidence type="ECO:0000313" key="18">
    <source>
        <dbReference type="Proteomes" id="UP001432180"/>
    </source>
</evidence>
<dbReference type="SMART" id="SM00962">
    <property type="entry name" value="SRP54"/>
    <property type="match status" value="1"/>
</dbReference>
<evidence type="ECO:0000256" key="2">
    <source>
        <dbReference type="ARBA" id="ARBA00008531"/>
    </source>
</evidence>
<feature type="compositionally biased region" description="Low complexity" evidence="14">
    <location>
        <begin position="60"/>
        <end position="75"/>
    </location>
</feature>
<dbReference type="SUPFAM" id="SSF52540">
    <property type="entry name" value="P-loop containing nucleoside triphosphate hydrolases"/>
    <property type="match status" value="1"/>
</dbReference>
<keyword evidence="17" id="KW-0966">Cell projection</keyword>
<evidence type="ECO:0000256" key="5">
    <source>
        <dbReference type="ARBA" id="ARBA00022475"/>
    </source>
</evidence>
<comment type="similarity">
    <text evidence="2">Belongs to the GTP-binding SRP family.</text>
</comment>
<evidence type="ECO:0000256" key="6">
    <source>
        <dbReference type="ARBA" id="ARBA00022741"/>
    </source>
</evidence>
<keyword evidence="11" id="KW-1006">Bacterial flagellum protein export</keyword>
<keyword evidence="8" id="KW-0653">Protein transport</keyword>
<dbReference type="InterPro" id="IPR047040">
    <property type="entry name" value="FlhF__GTPase_dom"/>
</dbReference>
<evidence type="ECO:0000259" key="16">
    <source>
        <dbReference type="SMART" id="SM00962"/>
    </source>
</evidence>
<sequence>MNVRRYRAKDMSDAMRQVREHQGADAVILSSRRVDGMLEIVAALDNEDAAKGSASIRATPARSGGRPGSGASRFSGGRGQSPVDSDLEAMRRELSDLRHLLVQQNGASESAQWAARHPLAAELVAGLTECGFHEKLARSVAGGIPEETNIETAWSRVRARLSSALTTEQPDILERGGMLALVGPTGVGKTTTISRLAMRQIRRMGRDAISLVTLDRQRLGAYKQLQAFGQMAGVPVMLLESERELADLAVRSGEGRLVLVDTAGQSARDVAEQRLFAQIRSEIDLETWLVLAATHQGRILRQVLQAFQGSAPSALVLTKVDEAEQLGETLSVLLEQRLGLTFYSDGQGLGEHFHAVDTLYLTRLALRETPLLRTGSMRASAERAATRPLGSAPIADRLGPLDQGMILESVVPFRKSAHVGL</sequence>
<dbReference type="Pfam" id="PF00448">
    <property type="entry name" value="SRP54"/>
    <property type="match status" value="1"/>
</dbReference>
<dbReference type="PANTHER" id="PTHR43134">
    <property type="entry name" value="SIGNAL RECOGNITION PARTICLE RECEPTOR SUBUNIT ALPHA"/>
    <property type="match status" value="1"/>
</dbReference>
<dbReference type="NCBIfam" id="TIGR03499">
    <property type="entry name" value="FlhF"/>
    <property type="match status" value="1"/>
</dbReference>
<dbReference type="SMART" id="SM00382">
    <property type="entry name" value="AAA"/>
    <property type="match status" value="1"/>
</dbReference>
<keyword evidence="5" id="KW-1003">Cell membrane</keyword>
<evidence type="ECO:0000256" key="11">
    <source>
        <dbReference type="ARBA" id="ARBA00023225"/>
    </source>
</evidence>
<dbReference type="EMBL" id="CP121472">
    <property type="protein sequence ID" value="WPL19782.1"/>
    <property type="molecule type" value="Genomic_DNA"/>
</dbReference>
<keyword evidence="7" id="KW-1005">Bacterial flagellum biogenesis</keyword>
<dbReference type="InterPro" id="IPR000897">
    <property type="entry name" value="SRP54_GTPase_dom"/>
</dbReference>
<evidence type="ECO:0000256" key="3">
    <source>
        <dbReference type="ARBA" id="ARBA00014919"/>
    </source>
</evidence>
<evidence type="ECO:0000313" key="17">
    <source>
        <dbReference type="EMBL" id="WPL19782.1"/>
    </source>
</evidence>
<evidence type="ECO:0000256" key="10">
    <source>
        <dbReference type="ARBA" id="ARBA00023136"/>
    </source>
</evidence>
<evidence type="ECO:0000256" key="9">
    <source>
        <dbReference type="ARBA" id="ARBA00023134"/>
    </source>
</evidence>
<evidence type="ECO:0000256" key="8">
    <source>
        <dbReference type="ARBA" id="ARBA00022927"/>
    </source>
</evidence>
<evidence type="ECO:0000256" key="12">
    <source>
        <dbReference type="ARBA" id="ARBA00025337"/>
    </source>
</evidence>
<organism evidence="17 18">
    <name type="scientific">Thiorhodovibrio winogradskyi</name>
    <dbReference type="NCBI Taxonomy" id="77007"/>
    <lineage>
        <taxon>Bacteria</taxon>
        <taxon>Pseudomonadati</taxon>
        <taxon>Pseudomonadota</taxon>
        <taxon>Gammaproteobacteria</taxon>
        <taxon>Chromatiales</taxon>
        <taxon>Chromatiaceae</taxon>
        <taxon>Thiorhodovibrio</taxon>
    </lineage>
</organism>
<keyword evidence="17" id="KW-0282">Flagellum</keyword>
<evidence type="ECO:0000256" key="4">
    <source>
        <dbReference type="ARBA" id="ARBA00022448"/>
    </source>
</evidence>
<comment type="function">
    <text evidence="12">Necessary for flagellar biosynthesis. May be involved in translocation of the flagellum.</text>
</comment>
<dbReference type="PANTHER" id="PTHR43134:SF3">
    <property type="entry name" value="FLAGELLAR BIOSYNTHESIS PROTEIN FLHF"/>
    <property type="match status" value="1"/>
</dbReference>
<feature type="domain" description="SRP54-type proteins GTP-binding" evidence="16">
    <location>
        <begin position="176"/>
        <end position="367"/>
    </location>
</feature>
<dbReference type="Gene3D" id="3.40.50.300">
    <property type="entry name" value="P-loop containing nucleotide triphosphate hydrolases"/>
    <property type="match status" value="1"/>
</dbReference>
<dbReference type="CDD" id="cd17873">
    <property type="entry name" value="FlhF"/>
    <property type="match status" value="1"/>
</dbReference>
<dbReference type="InterPro" id="IPR020006">
    <property type="entry name" value="FlhF"/>
</dbReference>
<evidence type="ECO:0000256" key="1">
    <source>
        <dbReference type="ARBA" id="ARBA00004413"/>
    </source>
</evidence>
<comment type="subcellular location">
    <subcellularLocation>
        <location evidence="1">Cell membrane</location>
        <topology evidence="1">Peripheral membrane protein</topology>
        <orientation evidence="1">Cytoplasmic side</orientation>
    </subcellularLocation>
</comment>
<keyword evidence="4" id="KW-0813">Transport</keyword>
<keyword evidence="9" id="KW-0342">GTP-binding</keyword>
<evidence type="ECO:0000256" key="7">
    <source>
        <dbReference type="ARBA" id="ARBA00022795"/>
    </source>
</evidence>
<feature type="domain" description="AAA+ ATPase" evidence="15">
    <location>
        <begin position="175"/>
        <end position="310"/>
    </location>
</feature>
<dbReference type="InterPro" id="IPR003593">
    <property type="entry name" value="AAA+_ATPase"/>
</dbReference>
<evidence type="ECO:0000256" key="14">
    <source>
        <dbReference type="SAM" id="MobiDB-lite"/>
    </source>
</evidence>
<gene>
    <name evidence="17" type="primary">flhF</name>
    <name evidence="17" type="ORF">Thiowin_04926</name>
</gene>
<keyword evidence="6" id="KW-0547">Nucleotide-binding</keyword>